<feature type="compositionally biased region" description="Basic and acidic residues" evidence="1">
    <location>
        <begin position="262"/>
        <end position="271"/>
    </location>
</feature>
<keyword evidence="2" id="KW-0472">Membrane</keyword>
<gene>
    <name evidence="3" type="ORF">EXIGLDRAFT_836569</name>
</gene>
<dbReference type="OrthoDB" id="3268880at2759"/>
<keyword evidence="2" id="KW-1133">Transmembrane helix</keyword>
<name>A0A165HPN9_EXIGL</name>
<evidence type="ECO:0000256" key="2">
    <source>
        <dbReference type="SAM" id="Phobius"/>
    </source>
</evidence>
<feature type="region of interest" description="Disordered" evidence="1">
    <location>
        <begin position="240"/>
        <end position="271"/>
    </location>
</feature>
<proteinExistence type="predicted"/>
<dbReference type="Proteomes" id="UP000077266">
    <property type="component" value="Unassembled WGS sequence"/>
</dbReference>
<protein>
    <submittedName>
        <fullName evidence="3">Uncharacterized protein</fullName>
    </submittedName>
</protein>
<keyword evidence="4" id="KW-1185">Reference proteome</keyword>
<evidence type="ECO:0000313" key="4">
    <source>
        <dbReference type="Proteomes" id="UP000077266"/>
    </source>
</evidence>
<feature type="transmembrane region" description="Helical" evidence="2">
    <location>
        <begin position="52"/>
        <end position="75"/>
    </location>
</feature>
<evidence type="ECO:0000256" key="1">
    <source>
        <dbReference type="SAM" id="MobiDB-lite"/>
    </source>
</evidence>
<dbReference type="AlphaFoldDB" id="A0A165HPN9"/>
<reference evidence="3 4" key="1">
    <citation type="journal article" date="2016" name="Mol. Biol. Evol.">
        <title>Comparative Genomics of Early-Diverging Mushroom-Forming Fungi Provides Insights into the Origins of Lignocellulose Decay Capabilities.</title>
        <authorList>
            <person name="Nagy L.G."/>
            <person name="Riley R."/>
            <person name="Tritt A."/>
            <person name="Adam C."/>
            <person name="Daum C."/>
            <person name="Floudas D."/>
            <person name="Sun H."/>
            <person name="Yadav J.S."/>
            <person name="Pangilinan J."/>
            <person name="Larsson K.H."/>
            <person name="Matsuura K."/>
            <person name="Barry K."/>
            <person name="Labutti K."/>
            <person name="Kuo R."/>
            <person name="Ohm R.A."/>
            <person name="Bhattacharya S.S."/>
            <person name="Shirouzu T."/>
            <person name="Yoshinaga Y."/>
            <person name="Martin F.M."/>
            <person name="Grigoriev I.V."/>
            <person name="Hibbett D.S."/>
        </authorList>
    </citation>
    <scope>NUCLEOTIDE SEQUENCE [LARGE SCALE GENOMIC DNA]</scope>
    <source>
        <strain evidence="3 4">HHB12029</strain>
    </source>
</reference>
<dbReference type="EMBL" id="KV426011">
    <property type="protein sequence ID" value="KZV92280.1"/>
    <property type="molecule type" value="Genomic_DNA"/>
</dbReference>
<accession>A0A165HPN9</accession>
<keyword evidence="2" id="KW-0812">Transmembrane</keyword>
<sequence>MAPSHYIERSFGSSEAGSSLRFERALDVQPSPLSHAQVLAESATSTGNRTSLIIVLSVVLGVIGIAALVALYFIVTQRKQLRQVRTIRVIYNVDNIPSDTASVTSDNETKVADSDDAKSIQDDITVESFDDDEKPRILHEPTNEKPHVLGLPILRRKRSRAPQPLTIVIPSGGGPADIEIVNGQGSAVTVSTARRSAFTTPVTAVSSISTAKINVVEEKVYVSNGWAPATIVYLPQNPKARASRRMTNARTPRKTPRTAGYEPKEMKEIPL</sequence>
<evidence type="ECO:0000313" key="3">
    <source>
        <dbReference type="EMBL" id="KZV92280.1"/>
    </source>
</evidence>
<dbReference type="InParanoid" id="A0A165HPN9"/>
<organism evidence="3 4">
    <name type="scientific">Exidia glandulosa HHB12029</name>
    <dbReference type="NCBI Taxonomy" id="1314781"/>
    <lineage>
        <taxon>Eukaryota</taxon>
        <taxon>Fungi</taxon>
        <taxon>Dikarya</taxon>
        <taxon>Basidiomycota</taxon>
        <taxon>Agaricomycotina</taxon>
        <taxon>Agaricomycetes</taxon>
        <taxon>Auriculariales</taxon>
        <taxon>Exidiaceae</taxon>
        <taxon>Exidia</taxon>
    </lineage>
</organism>